<evidence type="ECO:0000313" key="2">
    <source>
        <dbReference type="Proteomes" id="UP001209878"/>
    </source>
</evidence>
<keyword evidence="2" id="KW-1185">Reference proteome</keyword>
<dbReference type="AlphaFoldDB" id="A0AAD9NJ06"/>
<reference evidence="1" key="1">
    <citation type="journal article" date="2023" name="Mol. Biol. Evol.">
        <title>Third-Generation Sequencing Reveals the Adaptive Role of the Epigenome in Three Deep-Sea Polychaetes.</title>
        <authorList>
            <person name="Perez M."/>
            <person name="Aroh O."/>
            <person name="Sun Y."/>
            <person name="Lan Y."/>
            <person name="Juniper S.K."/>
            <person name="Young C.R."/>
            <person name="Angers B."/>
            <person name="Qian P.Y."/>
        </authorList>
    </citation>
    <scope>NUCLEOTIDE SEQUENCE</scope>
    <source>
        <strain evidence="1">R07B-5</strain>
    </source>
</reference>
<name>A0AAD9NJ06_RIDPI</name>
<protein>
    <submittedName>
        <fullName evidence="1">Uncharacterized protein</fullName>
    </submittedName>
</protein>
<dbReference type="EMBL" id="JAODUO010000994">
    <property type="protein sequence ID" value="KAK2172087.1"/>
    <property type="molecule type" value="Genomic_DNA"/>
</dbReference>
<accession>A0AAD9NJ06</accession>
<sequence length="237" mass="27160">MDVGMQIDKSAERKRFIRYSDWKDADSGIEAYSYEVFRLSPGAYDVLTEGTELVARGRQTMFSEDFPSYNVSEPGMYSVVLTVEDSAGNTALARGLFLWDPKSRVTVTNNPMYVTGASDVRDDVVWLTSHVDGFVVNWQGHFENAFQHENKLLNKVEPWPRSKGLDDQQGNRTVEKIPNKQGIVKFHIWYDFMSEISISKPYAWTDVELDTEYKVSTPCQVTEQLWCVIITAFQEIL</sequence>
<comment type="caution">
    <text evidence="1">The sequence shown here is derived from an EMBL/GenBank/DDBJ whole genome shotgun (WGS) entry which is preliminary data.</text>
</comment>
<dbReference type="Proteomes" id="UP001209878">
    <property type="component" value="Unassembled WGS sequence"/>
</dbReference>
<evidence type="ECO:0000313" key="1">
    <source>
        <dbReference type="EMBL" id="KAK2172087.1"/>
    </source>
</evidence>
<organism evidence="1 2">
    <name type="scientific">Ridgeia piscesae</name>
    <name type="common">Tubeworm</name>
    <dbReference type="NCBI Taxonomy" id="27915"/>
    <lineage>
        <taxon>Eukaryota</taxon>
        <taxon>Metazoa</taxon>
        <taxon>Spiralia</taxon>
        <taxon>Lophotrochozoa</taxon>
        <taxon>Annelida</taxon>
        <taxon>Polychaeta</taxon>
        <taxon>Sedentaria</taxon>
        <taxon>Canalipalpata</taxon>
        <taxon>Sabellida</taxon>
        <taxon>Siboglinidae</taxon>
        <taxon>Ridgeia</taxon>
    </lineage>
</organism>
<proteinExistence type="predicted"/>
<gene>
    <name evidence="1" type="ORF">NP493_994g01013</name>
</gene>